<dbReference type="InterPro" id="IPR025997">
    <property type="entry name" value="SBP_2_dom"/>
</dbReference>
<organism evidence="6 7">
    <name type="scientific">Bacillus songklensis</name>
    <dbReference type="NCBI Taxonomy" id="1069116"/>
    <lineage>
        <taxon>Bacteria</taxon>
        <taxon>Bacillati</taxon>
        <taxon>Bacillota</taxon>
        <taxon>Bacilli</taxon>
        <taxon>Bacillales</taxon>
        <taxon>Bacillaceae</taxon>
        <taxon>Bacillus</taxon>
    </lineage>
</organism>
<evidence type="ECO:0000256" key="3">
    <source>
        <dbReference type="ARBA" id="ARBA00022729"/>
    </source>
</evidence>
<dbReference type="EMBL" id="JBHRZT010000072">
    <property type="protein sequence ID" value="MFC3885631.1"/>
    <property type="molecule type" value="Genomic_DNA"/>
</dbReference>
<name>A0ABV8B8A0_9BACI</name>
<comment type="similarity">
    <text evidence="2">Belongs to the bacterial solute-binding protein 2 family.</text>
</comment>
<gene>
    <name evidence="6" type="ORF">ACFOU2_20010</name>
</gene>
<accession>A0ABV8B8A0</accession>
<keyword evidence="3" id="KW-0732">Signal</keyword>
<proteinExistence type="inferred from homology"/>
<keyword evidence="7" id="KW-1185">Reference proteome</keyword>
<evidence type="ECO:0000313" key="7">
    <source>
        <dbReference type="Proteomes" id="UP001595752"/>
    </source>
</evidence>
<dbReference type="Gene3D" id="3.40.50.2300">
    <property type="match status" value="2"/>
</dbReference>
<keyword evidence="4" id="KW-0472">Membrane</keyword>
<protein>
    <submittedName>
        <fullName evidence="6">Sugar ABC transporter substrate-binding protein</fullName>
    </submittedName>
</protein>
<evidence type="ECO:0000256" key="2">
    <source>
        <dbReference type="ARBA" id="ARBA00007639"/>
    </source>
</evidence>
<feature type="transmembrane region" description="Helical" evidence="4">
    <location>
        <begin position="6"/>
        <end position="26"/>
    </location>
</feature>
<evidence type="ECO:0000256" key="1">
    <source>
        <dbReference type="ARBA" id="ARBA00004196"/>
    </source>
</evidence>
<sequence length="322" mass="35002">MKKSPLFLLICGGLLAFIIVMGFIAVSFKEEDKPKVVVVLKTGSSQYWKMVEMGARKAFKDFGIDGKVVASNSEFAELENKQLSILKTALAQNPDALVVASIAPFSSIPILEEYSKKNIPVLTVDTDIGWSKQAAFIGTDNYVLGKKSAELLTSMLQSGDRVVILGGRTNNPVMIDRIKGAEESFEAAGIEVALVHHDVGEAQLAKAAMETILKRTPDINGVFASNDEMALGALKALEEQGKQIPVVGTDGIIDIVKLVKEGKMSAAIAQNTYDMGYISVEQALKAIEKKPVEKRIDVGIDIITKENAKERMVYWEEILGKP</sequence>
<dbReference type="RefSeq" id="WP_377918032.1">
    <property type="nucleotide sequence ID" value="NZ_JBHRZT010000072.1"/>
</dbReference>
<dbReference type="SUPFAM" id="SSF53822">
    <property type="entry name" value="Periplasmic binding protein-like I"/>
    <property type="match status" value="1"/>
</dbReference>
<dbReference type="Proteomes" id="UP001595752">
    <property type="component" value="Unassembled WGS sequence"/>
</dbReference>
<keyword evidence="4" id="KW-1133">Transmembrane helix</keyword>
<comment type="subcellular location">
    <subcellularLocation>
        <location evidence="1">Cell envelope</location>
    </subcellularLocation>
</comment>
<feature type="domain" description="Periplasmic binding protein" evidence="5">
    <location>
        <begin position="36"/>
        <end position="290"/>
    </location>
</feature>
<evidence type="ECO:0000313" key="6">
    <source>
        <dbReference type="EMBL" id="MFC3885631.1"/>
    </source>
</evidence>
<evidence type="ECO:0000256" key="4">
    <source>
        <dbReference type="SAM" id="Phobius"/>
    </source>
</evidence>
<dbReference type="CDD" id="cd01536">
    <property type="entry name" value="PBP1_ABC_sugar_binding-like"/>
    <property type="match status" value="1"/>
</dbReference>
<evidence type="ECO:0000259" key="5">
    <source>
        <dbReference type="Pfam" id="PF13407"/>
    </source>
</evidence>
<keyword evidence="4" id="KW-0812">Transmembrane</keyword>
<dbReference type="PANTHER" id="PTHR46847:SF1">
    <property type="entry name" value="D-ALLOSE-BINDING PERIPLASMIC PROTEIN-RELATED"/>
    <property type="match status" value="1"/>
</dbReference>
<dbReference type="PANTHER" id="PTHR46847">
    <property type="entry name" value="D-ALLOSE-BINDING PERIPLASMIC PROTEIN-RELATED"/>
    <property type="match status" value="1"/>
</dbReference>
<dbReference type="Pfam" id="PF13407">
    <property type="entry name" value="Peripla_BP_4"/>
    <property type="match status" value="1"/>
</dbReference>
<dbReference type="InterPro" id="IPR028082">
    <property type="entry name" value="Peripla_BP_I"/>
</dbReference>
<comment type="caution">
    <text evidence="6">The sequence shown here is derived from an EMBL/GenBank/DDBJ whole genome shotgun (WGS) entry which is preliminary data.</text>
</comment>
<reference evidence="7" key="1">
    <citation type="journal article" date="2019" name="Int. J. Syst. Evol. Microbiol.">
        <title>The Global Catalogue of Microorganisms (GCM) 10K type strain sequencing project: providing services to taxonomists for standard genome sequencing and annotation.</title>
        <authorList>
            <consortium name="The Broad Institute Genomics Platform"/>
            <consortium name="The Broad Institute Genome Sequencing Center for Infectious Disease"/>
            <person name="Wu L."/>
            <person name="Ma J."/>
        </authorList>
    </citation>
    <scope>NUCLEOTIDE SEQUENCE [LARGE SCALE GENOMIC DNA]</scope>
    <source>
        <strain evidence="7">CCUG 61889</strain>
    </source>
</reference>